<dbReference type="InParanoid" id="A0A2P5EAS7"/>
<evidence type="ECO:0000313" key="1">
    <source>
        <dbReference type="EMBL" id="PON82658.1"/>
    </source>
</evidence>
<dbReference type="GO" id="GO:0010333">
    <property type="term" value="F:terpene synthase activity"/>
    <property type="evidence" value="ECO:0007669"/>
    <property type="project" value="InterPro"/>
</dbReference>
<reference evidence="2" key="1">
    <citation type="submission" date="2016-06" db="EMBL/GenBank/DDBJ databases">
        <title>Parallel loss of symbiosis genes in relatives of nitrogen-fixing non-legume Parasponia.</title>
        <authorList>
            <person name="Van Velzen R."/>
            <person name="Holmer R."/>
            <person name="Bu F."/>
            <person name="Rutten L."/>
            <person name="Van Zeijl A."/>
            <person name="Liu W."/>
            <person name="Santuari L."/>
            <person name="Cao Q."/>
            <person name="Sharma T."/>
            <person name="Shen D."/>
            <person name="Roswanjaya Y."/>
            <person name="Wardhani T."/>
            <person name="Kalhor M.S."/>
            <person name="Jansen J."/>
            <person name="Van den Hoogen J."/>
            <person name="Gungor B."/>
            <person name="Hartog M."/>
            <person name="Hontelez J."/>
            <person name="Verver J."/>
            <person name="Yang W.-C."/>
            <person name="Schijlen E."/>
            <person name="Repin R."/>
            <person name="Schilthuizen M."/>
            <person name="Schranz E."/>
            <person name="Heidstra R."/>
            <person name="Miyata K."/>
            <person name="Fedorova E."/>
            <person name="Kohlen W."/>
            <person name="Bisseling T."/>
            <person name="Smit S."/>
            <person name="Geurts R."/>
        </authorList>
    </citation>
    <scope>NUCLEOTIDE SEQUENCE [LARGE SCALE GENOMIC DNA]</scope>
    <source>
        <strain evidence="2">cv. RG33-2</strain>
    </source>
</reference>
<dbReference type="Proteomes" id="UP000237000">
    <property type="component" value="Unassembled WGS sequence"/>
</dbReference>
<gene>
    <name evidence="1" type="ORF">TorRG33x02_215870</name>
</gene>
<dbReference type="OrthoDB" id="1745914at2759"/>
<evidence type="ECO:0000313" key="2">
    <source>
        <dbReference type="Proteomes" id="UP000237000"/>
    </source>
</evidence>
<proteinExistence type="predicted"/>
<keyword evidence="2" id="KW-1185">Reference proteome</keyword>
<dbReference type="InterPro" id="IPR036965">
    <property type="entry name" value="Terpene_synth_N_sf"/>
</dbReference>
<dbReference type="InterPro" id="IPR008930">
    <property type="entry name" value="Terpenoid_cyclase/PrenylTrfase"/>
</dbReference>
<name>A0A2P5EAS7_TREOI</name>
<accession>A0A2P5EAS7</accession>
<protein>
    <submittedName>
        <fullName evidence="1">Terpene synthase, N-terminal domain containing protein</fullName>
    </submittedName>
</protein>
<dbReference type="AlphaFoldDB" id="A0A2P5EAS7"/>
<dbReference type="EMBL" id="JXTC01000190">
    <property type="protein sequence ID" value="PON82658.1"/>
    <property type="molecule type" value="Genomic_DNA"/>
</dbReference>
<dbReference type="Gene3D" id="1.50.10.130">
    <property type="entry name" value="Terpene synthase, N-terminal domain"/>
    <property type="match status" value="1"/>
</dbReference>
<organism evidence="1 2">
    <name type="scientific">Trema orientale</name>
    <name type="common">Charcoal tree</name>
    <name type="synonym">Celtis orientalis</name>
    <dbReference type="NCBI Taxonomy" id="63057"/>
    <lineage>
        <taxon>Eukaryota</taxon>
        <taxon>Viridiplantae</taxon>
        <taxon>Streptophyta</taxon>
        <taxon>Embryophyta</taxon>
        <taxon>Tracheophyta</taxon>
        <taxon>Spermatophyta</taxon>
        <taxon>Magnoliopsida</taxon>
        <taxon>eudicotyledons</taxon>
        <taxon>Gunneridae</taxon>
        <taxon>Pentapetalae</taxon>
        <taxon>rosids</taxon>
        <taxon>fabids</taxon>
        <taxon>Rosales</taxon>
        <taxon>Cannabaceae</taxon>
        <taxon>Trema</taxon>
    </lineage>
</organism>
<sequence length="65" mass="7708">MREEYTDIFKSFRDDNGNFKAKASHLAFEGENLLDEAREFTRRHLNDLIKSRDDHQGVISYKFLA</sequence>
<dbReference type="SUPFAM" id="SSF48239">
    <property type="entry name" value="Terpenoid cyclases/Protein prenyltransferases"/>
    <property type="match status" value="1"/>
</dbReference>
<comment type="caution">
    <text evidence="1">The sequence shown here is derived from an EMBL/GenBank/DDBJ whole genome shotgun (WGS) entry which is preliminary data.</text>
</comment>